<dbReference type="InterPro" id="IPR017438">
    <property type="entry name" value="ATP-NAD_kinase_N"/>
</dbReference>
<dbReference type="Gene3D" id="2.60.200.40">
    <property type="match status" value="1"/>
</dbReference>
<dbReference type="GO" id="GO:0006665">
    <property type="term" value="P:sphingolipid metabolic process"/>
    <property type="evidence" value="ECO:0007669"/>
    <property type="project" value="UniProtKB-ARBA"/>
</dbReference>
<sequence length="496" mass="52337">MHIRRQRGSSFDAEEQALRGSLDLEAPPFYVDARPATVHLTSTSLQWSHIDAGNGASLDQAALAWACCGFSSGEESGEIPLAEIIGVTISRPARPVHARSASFPSGLVRSAVARPRPADDGQASAKILAIGRPERDRPCAWHPRAITVSCPDAKALDAWCNTLQQAVAMTGRRPQRVLVLVNPVSGEGRSPAAVQSMLVPTLRAAGVDARVLTTRHDARTADLLARMRPAELAGFDGVVAVGGDGAFHELINALLGGVHAPLLRTLRLAHVPTGSTDAVACSLHGCRSAFCASAHVALGPRRAAGRDALHACCIAAAGFMGDICAVAEGYRFLGPLRYDLLGAKTLFFGRPVRATVELCPQPALPPRSAPRRLQGAWRSIMLMVTPCRSDKTPRGMVRHGHLADGRLTAVLVPWSSGPLGMLRMLSHMARHGLAPGELPGVEVIPAAAVSVCAERDVDWNLDGEPVKAARLDASILRGGLRVFGCGVEAPPALKKA</sequence>
<keyword evidence="3" id="KW-1185">Reference proteome</keyword>
<reference evidence="2" key="1">
    <citation type="submission" date="2021-01" db="EMBL/GenBank/DDBJ databases">
        <authorList>
            <person name="Eckstrom K.M.E."/>
        </authorList>
    </citation>
    <scope>NUCLEOTIDE SEQUENCE</scope>
    <source>
        <strain evidence="2">UVCC 0001</strain>
    </source>
</reference>
<evidence type="ECO:0000313" key="2">
    <source>
        <dbReference type="EMBL" id="KAK2079821.1"/>
    </source>
</evidence>
<protein>
    <recommendedName>
        <fullName evidence="1">DAGKc domain-containing protein</fullName>
    </recommendedName>
</protein>
<dbReference type="InterPro" id="IPR050187">
    <property type="entry name" value="Lipid_Phosphate_FormReg"/>
</dbReference>
<dbReference type="InterPro" id="IPR016064">
    <property type="entry name" value="NAD/diacylglycerol_kinase_sf"/>
</dbReference>
<dbReference type="SUPFAM" id="SSF111331">
    <property type="entry name" value="NAD kinase/diacylglycerol kinase-like"/>
    <property type="match status" value="1"/>
</dbReference>
<dbReference type="Pfam" id="PF00781">
    <property type="entry name" value="DAGK_cat"/>
    <property type="match status" value="1"/>
</dbReference>
<dbReference type="PROSITE" id="PS50146">
    <property type="entry name" value="DAGK"/>
    <property type="match status" value="1"/>
</dbReference>
<evidence type="ECO:0000313" key="3">
    <source>
        <dbReference type="Proteomes" id="UP001255856"/>
    </source>
</evidence>
<proteinExistence type="predicted"/>
<name>A0AAD9IJZ0_PROWI</name>
<feature type="domain" description="DAGKc" evidence="1">
    <location>
        <begin position="172"/>
        <end position="318"/>
    </location>
</feature>
<dbReference type="Proteomes" id="UP001255856">
    <property type="component" value="Unassembled WGS sequence"/>
</dbReference>
<dbReference type="AlphaFoldDB" id="A0AAD9IJZ0"/>
<gene>
    <name evidence="2" type="ORF">QBZ16_002216</name>
</gene>
<dbReference type="GO" id="GO:0016301">
    <property type="term" value="F:kinase activity"/>
    <property type="evidence" value="ECO:0007669"/>
    <property type="project" value="InterPro"/>
</dbReference>
<dbReference type="PANTHER" id="PTHR12358">
    <property type="entry name" value="SPHINGOSINE KINASE"/>
    <property type="match status" value="1"/>
</dbReference>
<dbReference type="PANTHER" id="PTHR12358:SF54">
    <property type="entry name" value="SPHINGOSINE KINASE RELATED PROTEIN"/>
    <property type="match status" value="1"/>
</dbReference>
<organism evidence="2 3">
    <name type="scientific">Prototheca wickerhamii</name>
    <dbReference type="NCBI Taxonomy" id="3111"/>
    <lineage>
        <taxon>Eukaryota</taxon>
        <taxon>Viridiplantae</taxon>
        <taxon>Chlorophyta</taxon>
        <taxon>core chlorophytes</taxon>
        <taxon>Trebouxiophyceae</taxon>
        <taxon>Chlorellales</taxon>
        <taxon>Chlorellaceae</taxon>
        <taxon>Prototheca</taxon>
    </lineage>
</organism>
<dbReference type="GO" id="GO:0016020">
    <property type="term" value="C:membrane"/>
    <property type="evidence" value="ECO:0007669"/>
    <property type="project" value="GOC"/>
</dbReference>
<dbReference type="SMART" id="SM00046">
    <property type="entry name" value="DAGKc"/>
    <property type="match status" value="1"/>
</dbReference>
<evidence type="ECO:0000259" key="1">
    <source>
        <dbReference type="PROSITE" id="PS50146"/>
    </source>
</evidence>
<dbReference type="InterPro" id="IPR001206">
    <property type="entry name" value="Diacylglycerol_kinase_cat_dom"/>
</dbReference>
<dbReference type="EMBL" id="JASFZW010000002">
    <property type="protein sequence ID" value="KAK2079821.1"/>
    <property type="molecule type" value="Genomic_DNA"/>
</dbReference>
<comment type="caution">
    <text evidence="2">The sequence shown here is derived from an EMBL/GenBank/DDBJ whole genome shotgun (WGS) entry which is preliminary data.</text>
</comment>
<dbReference type="Gene3D" id="3.40.50.10330">
    <property type="entry name" value="Probable inorganic polyphosphate/atp-NAD kinase, domain 1"/>
    <property type="match status" value="1"/>
</dbReference>
<accession>A0AAD9IJZ0</accession>